<dbReference type="AlphaFoldDB" id="A0A6V7X871"/>
<sequence length="52" mass="6330">MHKKLWAPLWPRALLGVSRSYGLSNWKKKNRKMRRYKLIVLFLSQILITFIE</sequence>
<evidence type="ECO:0000313" key="2">
    <source>
        <dbReference type="EMBL" id="CAD2195362.1"/>
    </source>
</evidence>
<gene>
    <name evidence="2" type="ORF">MENT_LOCUS48443</name>
</gene>
<comment type="caution">
    <text evidence="2">The sequence shown here is derived from an EMBL/GenBank/DDBJ whole genome shotgun (WGS) entry which is preliminary data.</text>
</comment>
<proteinExistence type="predicted"/>
<keyword evidence="1" id="KW-0812">Transmembrane</keyword>
<feature type="transmembrane region" description="Helical" evidence="1">
    <location>
        <begin position="35"/>
        <end position="51"/>
    </location>
</feature>
<dbReference type="EMBL" id="CAJEWN010001205">
    <property type="protein sequence ID" value="CAD2195362.1"/>
    <property type="molecule type" value="Genomic_DNA"/>
</dbReference>
<protein>
    <submittedName>
        <fullName evidence="2">Uncharacterized protein</fullName>
    </submittedName>
</protein>
<dbReference type="Proteomes" id="UP000580250">
    <property type="component" value="Unassembled WGS sequence"/>
</dbReference>
<organism evidence="2 3">
    <name type="scientific">Meloidogyne enterolobii</name>
    <name type="common">Root-knot nematode worm</name>
    <name type="synonym">Meloidogyne mayaguensis</name>
    <dbReference type="NCBI Taxonomy" id="390850"/>
    <lineage>
        <taxon>Eukaryota</taxon>
        <taxon>Metazoa</taxon>
        <taxon>Ecdysozoa</taxon>
        <taxon>Nematoda</taxon>
        <taxon>Chromadorea</taxon>
        <taxon>Rhabditida</taxon>
        <taxon>Tylenchina</taxon>
        <taxon>Tylenchomorpha</taxon>
        <taxon>Tylenchoidea</taxon>
        <taxon>Meloidogynidae</taxon>
        <taxon>Meloidogyninae</taxon>
        <taxon>Meloidogyne</taxon>
    </lineage>
</organism>
<evidence type="ECO:0000313" key="3">
    <source>
        <dbReference type="Proteomes" id="UP000580250"/>
    </source>
</evidence>
<keyword evidence="1" id="KW-0472">Membrane</keyword>
<name>A0A6V7X871_MELEN</name>
<reference evidence="2 3" key="1">
    <citation type="submission" date="2020-08" db="EMBL/GenBank/DDBJ databases">
        <authorList>
            <person name="Koutsovoulos G."/>
            <person name="Danchin GJ E."/>
        </authorList>
    </citation>
    <scope>NUCLEOTIDE SEQUENCE [LARGE SCALE GENOMIC DNA]</scope>
</reference>
<evidence type="ECO:0000256" key="1">
    <source>
        <dbReference type="SAM" id="Phobius"/>
    </source>
</evidence>
<keyword evidence="1" id="KW-1133">Transmembrane helix</keyword>
<accession>A0A6V7X871</accession>